<evidence type="ECO:0000256" key="4">
    <source>
        <dbReference type="RuleBase" id="RU362110"/>
    </source>
</evidence>
<dbReference type="InterPro" id="IPR018053">
    <property type="entry name" value="Glyco_hydro_32_AS"/>
</dbReference>
<proteinExistence type="inferred from homology"/>
<name>A0A4V1N2Q9_9FLAO</name>
<evidence type="ECO:0000313" key="8">
    <source>
        <dbReference type="Proteomes" id="UP000289857"/>
    </source>
</evidence>
<dbReference type="OrthoDB" id="9759709at2"/>
<evidence type="ECO:0000256" key="1">
    <source>
        <dbReference type="ARBA" id="ARBA00009902"/>
    </source>
</evidence>
<dbReference type="GO" id="GO:0005987">
    <property type="term" value="P:sucrose catabolic process"/>
    <property type="evidence" value="ECO:0007669"/>
    <property type="project" value="TreeGrafter"/>
</dbReference>
<dbReference type="Proteomes" id="UP000289857">
    <property type="component" value="Unassembled WGS sequence"/>
</dbReference>
<protein>
    <submittedName>
        <fullName evidence="7">Glycoside hydrolase family 32 protein</fullName>
    </submittedName>
</protein>
<dbReference type="Pfam" id="PF08244">
    <property type="entry name" value="Glyco_hydro_32C"/>
    <property type="match status" value="1"/>
</dbReference>
<dbReference type="GO" id="GO:0005737">
    <property type="term" value="C:cytoplasm"/>
    <property type="evidence" value="ECO:0007669"/>
    <property type="project" value="TreeGrafter"/>
</dbReference>
<dbReference type="InterPro" id="IPR013148">
    <property type="entry name" value="Glyco_hydro_32_N"/>
</dbReference>
<sequence length="490" mass="56083">MKSLFAALFFTGISIYAQNYDEIYRPQFHFTPPAHWMNDPNGLVYFNGKYHLFYQYYPEATVWGPMHWGHAVSYDLMHWEQLPIALYPDALGWIFSGSAVIDTQNTAGFGRNAMIAIFTYHNDEIWKSGKKNTESQGIAYSLDEGKTWVKYDKNPVLNNSGEQDFRDPKVFWNPSTQLWNMVLAVGDHIRIFSSPNLKEWKKESDFKPDNDFKDLGFWECPDLFPMTTSEGTTKWVMIVNHGDKCPNGGSGTRYFVGDFDGKTFTPSQSSLWMDHGTDFYAAVTFSNVPDNQRILLGWMSNWQYATKVPTEVWRSAMTVPRQLELVASKNQFFLKQSLLPVFQYNQNELYKAIIASLPFEKKRLELEQAEISFATEASDFRITLSNSAKEQFQITFADGVIQMDRSQSGQVGFSEVFGSKIQSMAVPEKITSVQMLLDASSIELLINDGKYSMTNLFFPIQPYSDISITSNSVQKIKNLTINAIPSIWKK</sequence>
<organism evidence="7 8">
    <name type="scientific">Flavobacterium stagni</name>
    <dbReference type="NCBI Taxonomy" id="2506421"/>
    <lineage>
        <taxon>Bacteria</taxon>
        <taxon>Pseudomonadati</taxon>
        <taxon>Bacteroidota</taxon>
        <taxon>Flavobacteriia</taxon>
        <taxon>Flavobacteriales</taxon>
        <taxon>Flavobacteriaceae</taxon>
        <taxon>Flavobacterium</taxon>
    </lineage>
</organism>
<dbReference type="InterPro" id="IPR013320">
    <property type="entry name" value="ConA-like_dom_sf"/>
</dbReference>
<reference evidence="8" key="1">
    <citation type="submission" date="2019-01" db="EMBL/GenBank/DDBJ databases">
        <title>Cytophagaceae bacterium strain CAR-16.</title>
        <authorList>
            <person name="Chen W.-M."/>
        </authorList>
    </citation>
    <scope>NUCLEOTIDE SEQUENCE [LARGE SCALE GENOMIC DNA]</scope>
    <source>
        <strain evidence="8">WWJ-16</strain>
    </source>
</reference>
<dbReference type="GO" id="GO:0004575">
    <property type="term" value="F:sucrose alpha-glucosidase activity"/>
    <property type="evidence" value="ECO:0007669"/>
    <property type="project" value="TreeGrafter"/>
</dbReference>
<keyword evidence="2 4" id="KW-0378">Hydrolase</keyword>
<dbReference type="Gene3D" id="2.60.120.560">
    <property type="entry name" value="Exo-inulinase, domain 1"/>
    <property type="match status" value="1"/>
</dbReference>
<evidence type="ECO:0000259" key="5">
    <source>
        <dbReference type="Pfam" id="PF00251"/>
    </source>
</evidence>
<dbReference type="CDD" id="cd18622">
    <property type="entry name" value="GH32_Inu-like"/>
    <property type="match status" value="1"/>
</dbReference>
<dbReference type="InterPro" id="IPR001362">
    <property type="entry name" value="Glyco_hydro_32"/>
</dbReference>
<evidence type="ECO:0000313" key="7">
    <source>
        <dbReference type="EMBL" id="RXR22971.1"/>
    </source>
</evidence>
<dbReference type="SUPFAM" id="SSF75005">
    <property type="entry name" value="Arabinanase/levansucrase/invertase"/>
    <property type="match status" value="1"/>
</dbReference>
<dbReference type="InterPro" id="IPR023296">
    <property type="entry name" value="Glyco_hydro_beta-prop_sf"/>
</dbReference>
<dbReference type="SUPFAM" id="SSF49899">
    <property type="entry name" value="Concanavalin A-like lectins/glucanases"/>
    <property type="match status" value="1"/>
</dbReference>
<dbReference type="SMART" id="SM00640">
    <property type="entry name" value="Glyco_32"/>
    <property type="match status" value="1"/>
</dbReference>
<dbReference type="EMBL" id="SBKN01000003">
    <property type="protein sequence ID" value="RXR22971.1"/>
    <property type="molecule type" value="Genomic_DNA"/>
</dbReference>
<dbReference type="InterPro" id="IPR013189">
    <property type="entry name" value="Glyco_hydro_32_C"/>
</dbReference>
<feature type="domain" description="Glycosyl hydrolase family 32 C-terminal" evidence="6">
    <location>
        <begin position="363"/>
        <end position="481"/>
    </location>
</feature>
<dbReference type="Pfam" id="PF00251">
    <property type="entry name" value="Glyco_hydro_32N"/>
    <property type="match status" value="1"/>
</dbReference>
<evidence type="ECO:0000256" key="2">
    <source>
        <dbReference type="ARBA" id="ARBA00022801"/>
    </source>
</evidence>
<dbReference type="RefSeq" id="WP_129461201.1">
    <property type="nucleotide sequence ID" value="NZ_SBKN01000003.1"/>
</dbReference>
<feature type="domain" description="Glycosyl hydrolase family 32 N-terminal" evidence="5">
    <location>
        <begin position="29"/>
        <end position="332"/>
    </location>
</feature>
<dbReference type="PANTHER" id="PTHR42800:SF1">
    <property type="entry name" value="EXOINULINASE INUD (AFU_ORTHOLOGUE AFUA_5G00480)"/>
    <property type="match status" value="1"/>
</dbReference>
<accession>A0A4V1N2Q9</accession>
<dbReference type="AlphaFoldDB" id="A0A4V1N2Q9"/>
<comment type="caution">
    <text evidence="7">The sequence shown here is derived from an EMBL/GenBank/DDBJ whole genome shotgun (WGS) entry which is preliminary data.</text>
</comment>
<dbReference type="PROSITE" id="PS00609">
    <property type="entry name" value="GLYCOSYL_HYDROL_F32"/>
    <property type="match status" value="1"/>
</dbReference>
<keyword evidence="3 4" id="KW-0326">Glycosidase</keyword>
<evidence type="ECO:0000259" key="6">
    <source>
        <dbReference type="Pfam" id="PF08244"/>
    </source>
</evidence>
<dbReference type="Gene3D" id="2.115.10.20">
    <property type="entry name" value="Glycosyl hydrolase domain, family 43"/>
    <property type="match status" value="1"/>
</dbReference>
<comment type="similarity">
    <text evidence="1 4">Belongs to the glycosyl hydrolase 32 family.</text>
</comment>
<dbReference type="PANTHER" id="PTHR42800">
    <property type="entry name" value="EXOINULINASE INUD (AFU_ORTHOLOGUE AFUA_5G00480)"/>
    <property type="match status" value="1"/>
</dbReference>
<keyword evidence="8" id="KW-1185">Reference proteome</keyword>
<evidence type="ECO:0000256" key="3">
    <source>
        <dbReference type="ARBA" id="ARBA00023295"/>
    </source>
</evidence>
<gene>
    <name evidence="7" type="ORF">EQG61_06985</name>
</gene>